<dbReference type="InterPro" id="IPR052558">
    <property type="entry name" value="Siderophore_Hydrolase_D"/>
</dbReference>
<reference evidence="3 4" key="1">
    <citation type="journal article" date="2024" name="Science">
        <title>Giant polyketide synthase enzymes in the biosynthesis of giant marine polyether toxins.</title>
        <authorList>
            <person name="Fallon T.R."/>
            <person name="Shende V.V."/>
            <person name="Wierzbicki I.H."/>
            <person name="Pendleton A.L."/>
            <person name="Watervoot N.F."/>
            <person name="Auber R.P."/>
            <person name="Gonzalez D.J."/>
            <person name="Wisecaver J.H."/>
            <person name="Moore B.S."/>
        </authorList>
    </citation>
    <scope>NUCLEOTIDE SEQUENCE [LARGE SCALE GENOMIC DNA]</scope>
    <source>
        <strain evidence="3 4">12B1</strain>
    </source>
</reference>
<dbReference type="Gene3D" id="3.40.50.1820">
    <property type="entry name" value="alpha/beta hydrolase"/>
    <property type="match status" value="1"/>
</dbReference>
<organism evidence="3 4">
    <name type="scientific">Prymnesium parvum</name>
    <name type="common">Toxic golden alga</name>
    <dbReference type="NCBI Taxonomy" id="97485"/>
    <lineage>
        <taxon>Eukaryota</taxon>
        <taxon>Haptista</taxon>
        <taxon>Haptophyta</taxon>
        <taxon>Prymnesiophyceae</taxon>
        <taxon>Prymnesiales</taxon>
        <taxon>Prymnesiaceae</taxon>
        <taxon>Prymnesium</taxon>
    </lineage>
</organism>
<dbReference type="PANTHER" id="PTHR40841:SF2">
    <property type="entry name" value="SIDEROPHORE-DEGRADING ESTERASE (EUROFUNG)"/>
    <property type="match status" value="1"/>
</dbReference>
<evidence type="ECO:0000313" key="4">
    <source>
        <dbReference type="Proteomes" id="UP001515480"/>
    </source>
</evidence>
<dbReference type="InterPro" id="IPR029058">
    <property type="entry name" value="AB_hydrolase_fold"/>
</dbReference>
<dbReference type="GO" id="GO:0016788">
    <property type="term" value="F:hydrolase activity, acting on ester bonds"/>
    <property type="evidence" value="ECO:0007669"/>
    <property type="project" value="TreeGrafter"/>
</dbReference>
<dbReference type="PANTHER" id="PTHR40841">
    <property type="entry name" value="SIDEROPHORE TRIACETYLFUSARININE C ESTERASE"/>
    <property type="match status" value="1"/>
</dbReference>
<dbReference type="AlphaFoldDB" id="A0AB34IU04"/>
<dbReference type="EMBL" id="JBGBPQ010000017">
    <property type="protein sequence ID" value="KAL1507631.1"/>
    <property type="molecule type" value="Genomic_DNA"/>
</dbReference>
<comment type="similarity">
    <text evidence="1">Belongs to the esterase D family.</text>
</comment>
<proteinExistence type="inferred from homology"/>
<comment type="caution">
    <text evidence="3">The sequence shown here is derived from an EMBL/GenBank/DDBJ whole genome shotgun (WGS) entry which is preliminary data.</text>
</comment>
<name>A0AB34IU04_PRYPA</name>
<evidence type="ECO:0000256" key="1">
    <source>
        <dbReference type="ARBA" id="ARBA00005622"/>
    </source>
</evidence>
<protein>
    <recommendedName>
        <fullName evidence="5">S-formylglutathione hydrolase</fullName>
    </recommendedName>
</protein>
<dbReference type="Proteomes" id="UP001515480">
    <property type="component" value="Unassembled WGS sequence"/>
</dbReference>
<evidence type="ECO:0000313" key="3">
    <source>
        <dbReference type="EMBL" id="KAL1507631.1"/>
    </source>
</evidence>
<gene>
    <name evidence="3" type="ORF">AB1Y20_007250</name>
</gene>
<evidence type="ECO:0000256" key="2">
    <source>
        <dbReference type="ARBA" id="ARBA00022801"/>
    </source>
</evidence>
<sequence>MTPWGLARASTHQITLPATDTLPELALDISWAPAPSRAHTRAPPLVLYVLDPEPILFAAAALFAYSTFGYFSALPSTAEHGSGRLHVIGVGHAASEFSASPHGWDNCALRQLRRRDFPPFEHPSIRAGRAANACSTRFVTALIEHVIPDVEGRLLGSSTRPRRALLGASYSAVIALQVLQLHPAAFEWFVLGSPSVCFDPEILDTLAQMPFPPHDRTPGVFIAIGAEERELLPADGDTRASPRAGNVHLDLPSGAEDLARILRDRKLEVDGLHEIEREDHTSMKLALVSRGLMWLLRRVHEAPSR</sequence>
<dbReference type="SUPFAM" id="SSF53474">
    <property type="entry name" value="alpha/beta-Hydrolases"/>
    <property type="match status" value="1"/>
</dbReference>
<accession>A0AB34IU04</accession>
<keyword evidence="4" id="KW-1185">Reference proteome</keyword>
<keyword evidence="2" id="KW-0378">Hydrolase</keyword>
<evidence type="ECO:0008006" key="5">
    <source>
        <dbReference type="Google" id="ProtNLM"/>
    </source>
</evidence>